<evidence type="ECO:0000259" key="6">
    <source>
        <dbReference type="PROSITE" id="PS50977"/>
    </source>
</evidence>
<dbReference type="PANTHER" id="PTHR30055:SF234">
    <property type="entry name" value="HTH-TYPE TRANSCRIPTIONAL REGULATOR BETI"/>
    <property type="match status" value="1"/>
</dbReference>
<dbReference type="PANTHER" id="PTHR30055">
    <property type="entry name" value="HTH-TYPE TRANSCRIPTIONAL REGULATOR RUTR"/>
    <property type="match status" value="1"/>
</dbReference>
<dbReference type="InterPro" id="IPR001647">
    <property type="entry name" value="HTH_TetR"/>
</dbReference>
<keyword evidence="3 5" id="KW-0238">DNA-binding</keyword>
<dbReference type="EMBL" id="PDJG01000001">
    <property type="protein sequence ID" value="PFG33218.1"/>
    <property type="molecule type" value="Genomic_DNA"/>
</dbReference>
<proteinExistence type="predicted"/>
<evidence type="ECO:0000313" key="8">
    <source>
        <dbReference type="Proteomes" id="UP000225548"/>
    </source>
</evidence>
<gene>
    <name evidence="7" type="ORF">ATL42_1078</name>
</gene>
<dbReference type="GO" id="GO:0000976">
    <property type="term" value="F:transcription cis-regulatory region binding"/>
    <property type="evidence" value="ECO:0007669"/>
    <property type="project" value="TreeGrafter"/>
</dbReference>
<evidence type="ECO:0000256" key="1">
    <source>
        <dbReference type="ARBA" id="ARBA00022491"/>
    </source>
</evidence>
<evidence type="ECO:0000256" key="2">
    <source>
        <dbReference type="ARBA" id="ARBA00023015"/>
    </source>
</evidence>
<feature type="domain" description="HTH tetR-type" evidence="6">
    <location>
        <begin position="15"/>
        <end position="75"/>
    </location>
</feature>
<dbReference type="PRINTS" id="PR00455">
    <property type="entry name" value="HTHTETR"/>
</dbReference>
<keyword evidence="8" id="KW-1185">Reference proteome</keyword>
<dbReference type="InterPro" id="IPR050109">
    <property type="entry name" value="HTH-type_TetR-like_transc_reg"/>
</dbReference>
<dbReference type="Pfam" id="PF13977">
    <property type="entry name" value="TetR_C_6"/>
    <property type="match status" value="1"/>
</dbReference>
<keyword evidence="1" id="KW-0678">Repressor</keyword>
<dbReference type="Proteomes" id="UP000225548">
    <property type="component" value="Unassembled WGS sequence"/>
</dbReference>
<organism evidence="7 8">
    <name type="scientific">Sanguibacter antarcticus</name>
    <dbReference type="NCBI Taxonomy" id="372484"/>
    <lineage>
        <taxon>Bacteria</taxon>
        <taxon>Bacillati</taxon>
        <taxon>Actinomycetota</taxon>
        <taxon>Actinomycetes</taxon>
        <taxon>Micrococcales</taxon>
        <taxon>Sanguibacteraceae</taxon>
        <taxon>Sanguibacter</taxon>
    </lineage>
</organism>
<dbReference type="SUPFAM" id="SSF48498">
    <property type="entry name" value="Tetracyclin repressor-like, C-terminal domain"/>
    <property type="match status" value="1"/>
</dbReference>
<dbReference type="GO" id="GO:0003700">
    <property type="term" value="F:DNA-binding transcription factor activity"/>
    <property type="evidence" value="ECO:0007669"/>
    <property type="project" value="TreeGrafter"/>
</dbReference>
<dbReference type="RefSeq" id="WP_098454453.1">
    <property type="nucleotide sequence ID" value="NZ_PDJG01000001.1"/>
</dbReference>
<reference evidence="7 8" key="1">
    <citation type="submission" date="2017-10" db="EMBL/GenBank/DDBJ databases">
        <title>Sequencing the genomes of 1000 actinobacteria strains.</title>
        <authorList>
            <person name="Klenk H.-P."/>
        </authorList>
    </citation>
    <scope>NUCLEOTIDE SEQUENCE [LARGE SCALE GENOMIC DNA]</scope>
    <source>
        <strain evidence="7 8">DSM 18966</strain>
    </source>
</reference>
<feature type="DNA-binding region" description="H-T-H motif" evidence="5">
    <location>
        <begin position="38"/>
        <end position="57"/>
    </location>
</feature>
<name>A0A2A9E2P0_9MICO</name>
<dbReference type="Gene3D" id="1.10.357.10">
    <property type="entry name" value="Tetracycline Repressor, domain 2"/>
    <property type="match status" value="1"/>
</dbReference>
<accession>A0A2A9E2P0</accession>
<dbReference type="Pfam" id="PF00440">
    <property type="entry name" value="TetR_N"/>
    <property type="match status" value="1"/>
</dbReference>
<dbReference type="InterPro" id="IPR039538">
    <property type="entry name" value="BetI_C"/>
</dbReference>
<protein>
    <submittedName>
        <fullName evidence="7">TetR family transcriptional regulator</fullName>
    </submittedName>
</protein>
<evidence type="ECO:0000256" key="5">
    <source>
        <dbReference type="PROSITE-ProRule" id="PRU00335"/>
    </source>
</evidence>
<dbReference type="InterPro" id="IPR036271">
    <property type="entry name" value="Tet_transcr_reg_TetR-rel_C_sf"/>
</dbReference>
<keyword evidence="4" id="KW-0804">Transcription</keyword>
<dbReference type="SUPFAM" id="SSF46689">
    <property type="entry name" value="Homeodomain-like"/>
    <property type="match status" value="1"/>
</dbReference>
<comment type="caution">
    <text evidence="7">The sequence shown here is derived from an EMBL/GenBank/DDBJ whole genome shotgun (WGS) entry which is preliminary data.</text>
</comment>
<evidence type="ECO:0000256" key="4">
    <source>
        <dbReference type="ARBA" id="ARBA00023163"/>
    </source>
</evidence>
<sequence>MVSARRQPRMRQETLRRREDILKAALTTFGSKGYNNGPLTEIAEQVDMTHAGVLHHFGSKDQLLLEVLRYRDENDVAELADRHIPDGIDLFRHLVRTAFLNARRAGIVQAYAVLSAESVTDDHPARAFFENRYTTLRAEVVQAFTTLCAENDAPLPDTVHHASAAILAIMDGLQVQWLLDPTDVSLGDASAFAIDAIVTAVLDPRPSPLGDPSTWPVPGPRP</sequence>
<dbReference type="OrthoDB" id="7505659at2"/>
<evidence type="ECO:0000256" key="3">
    <source>
        <dbReference type="ARBA" id="ARBA00023125"/>
    </source>
</evidence>
<keyword evidence="2" id="KW-0805">Transcription regulation</keyword>
<dbReference type="AlphaFoldDB" id="A0A2A9E2P0"/>
<evidence type="ECO:0000313" key="7">
    <source>
        <dbReference type="EMBL" id="PFG33218.1"/>
    </source>
</evidence>
<dbReference type="PROSITE" id="PS50977">
    <property type="entry name" value="HTH_TETR_2"/>
    <property type="match status" value="1"/>
</dbReference>
<dbReference type="InterPro" id="IPR009057">
    <property type="entry name" value="Homeodomain-like_sf"/>
</dbReference>